<dbReference type="GO" id="GO:0072657">
    <property type="term" value="P:protein localization to membrane"/>
    <property type="evidence" value="ECO:0007669"/>
    <property type="project" value="TreeGrafter"/>
</dbReference>
<keyword evidence="5 7" id="KW-1133">Transmembrane helix</keyword>
<dbReference type="RefSeq" id="XP_068345921.1">
    <property type="nucleotide sequence ID" value="XM_068513477.1"/>
</dbReference>
<dbReference type="EMBL" id="MLAK01001469">
    <property type="protein sequence ID" value="OHS92784.1"/>
    <property type="molecule type" value="Genomic_DNA"/>
</dbReference>
<dbReference type="VEuPathDB" id="TrichDB:TRFO_40916"/>
<feature type="transmembrane region" description="Helical" evidence="7">
    <location>
        <begin position="575"/>
        <end position="597"/>
    </location>
</feature>
<keyword evidence="4" id="KW-0732">Signal</keyword>
<feature type="transmembrane region" description="Helical" evidence="7">
    <location>
        <begin position="538"/>
        <end position="563"/>
    </location>
</feature>
<feature type="transmembrane region" description="Helical" evidence="7">
    <location>
        <begin position="617"/>
        <end position="641"/>
    </location>
</feature>
<keyword evidence="9" id="KW-1185">Reference proteome</keyword>
<keyword evidence="6 7" id="KW-0472">Membrane</keyword>
<proteinExistence type="inferred from homology"/>
<dbReference type="GeneID" id="94848181"/>
<dbReference type="AlphaFoldDB" id="A0A1J4IZL1"/>
<evidence type="ECO:0000256" key="3">
    <source>
        <dbReference type="ARBA" id="ARBA00022692"/>
    </source>
</evidence>
<evidence type="ECO:0000256" key="2">
    <source>
        <dbReference type="ARBA" id="ARBA00005227"/>
    </source>
</evidence>
<reference evidence="8" key="1">
    <citation type="submission" date="2016-10" db="EMBL/GenBank/DDBJ databases">
        <authorList>
            <person name="Benchimol M."/>
            <person name="Almeida L.G."/>
            <person name="Vasconcelos A.T."/>
            <person name="Perreira-Neves A."/>
            <person name="Rosa I.A."/>
            <person name="Tasca T."/>
            <person name="Bogo M.R."/>
            <person name="de Souza W."/>
        </authorList>
    </citation>
    <scope>NUCLEOTIDE SEQUENCE [LARGE SCALE GENOMIC DNA]</scope>
    <source>
        <strain evidence="8">K</strain>
    </source>
</reference>
<dbReference type="PANTHER" id="PTHR10766">
    <property type="entry name" value="TRANSMEMBRANE 9 SUPERFAMILY PROTEIN"/>
    <property type="match status" value="1"/>
</dbReference>
<dbReference type="InterPro" id="IPR004240">
    <property type="entry name" value="EMP70"/>
</dbReference>
<feature type="transmembrane region" description="Helical" evidence="7">
    <location>
        <begin position="347"/>
        <end position="373"/>
    </location>
</feature>
<accession>A0A1J4IZL1</accession>
<feature type="transmembrane region" description="Helical" evidence="7">
    <location>
        <begin position="385"/>
        <end position="406"/>
    </location>
</feature>
<gene>
    <name evidence="8" type="ORF">TRFO_40916</name>
</gene>
<name>A0A1J4IZL1_9EUKA</name>
<comment type="subcellular location">
    <subcellularLocation>
        <location evidence="1">Membrane</location>
        <topology evidence="1">Multi-pass membrane protein</topology>
    </subcellularLocation>
</comment>
<dbReference type="OrthoDB" id="1666796at2759"/>
<dbReference type="GO" id="GO:0016020">
    <property type="term" value="C:membrane"/>
    <property type="evidence" value="ECO:0007669"/>
    <property type="project" value="UniProtKB-SubCell"/>
</dbReference>
<organism evidence="8 9">
    <name type="scientific">Tritrichomonas foetus</name>
    <dbReference type="NCBI Taxonomy" id="1144522"/>
    <lineage>
        <taxon>Eukaryota</taxon>
        <taxon>Metamonada</taxon>
        <taxon>Parabasalia</taxon>
        <taxon>Tritrichomonadida</taxon>
        <taxon>Tritrichomonadidae</taxon>
        <taxon>Tritrichomonas</taxon>
    </lineage>
</organism>
<keyword evidence="3 7" id="KW-0812">Transmembrane</keyword>
<evidence type="ECO:0000256" key="5">
    <source>
        <dbReference type="ARBA" id="ARBA00022989"/>
    </source>
</evidence>
<feature type="transmembrane region" description="Helical" evidence="7">
    <location>
        <begin position="63"/>
        <end position="90"/>
    </location>
</feature>
<protein>
    <recommendedName>
        <fullName evidence="7">Transmembrane 9 superfamily member</fullName>
    </recommendedName>
</protein>
<evidence type="ECO:0000256" key="7">
    <source>
        <dbReference type="RuleBase" id="RU363079"/>
    </source>
</evidence>
<comment type="similarity">
    <text evidence="2 7">Belongs to the nonaspanin (TM9SF) (TC 9.A.2) family.</text>
</comment>
<feature type="transmembrane region" description="Helical" evidence="7">
    <location>
        <begin position="455"/>
        <end position="480"/>
    </location>
</feature>
<sequence length="651" mass="76174">MPYHRSDKRNQIYFFLFHHLHKSQIDQLFVDRHKRIDDHLNKEKIENIELYFKRPTFLIFFQYFIFISLLNKFVQIHTLMFPFFFFTYFISAKRYKENASIPVYGTKVSPYHNPFETYDYFSLPFCSYSGVDLDPPRRLSDAFLGNNPQRTGVTLSFLRPENNTKICSIELNEVTRKKFTKAIESKSYYQLYIDKLPVWSLVGAKGVKDKSQYYVFSRQHFIIYYNVNRIISIILNPESPAPTNSKTIDFSYSVEWIPTNKSKSQRIQNYNNNKFFMQSNPLTSIIWMLLVVCVLMLVAICWLTRSVGDDFNRFQREAEYNDFEIDFHSEKGWKMIHADVFRPPKNYLLLSILFGNGAQIFTAALIYLFLGVIFGNHFSRGVNGFVFVLSYGIAAFVGGYFSAGLYKRWGGMKWINQLVASTFAIPSLFFTIEFIIDAISLFLKTTKISKVKPYIILFLLLIFLILPLSIFGGIIGRHFFIIGPNPTRVSMVRRSIPRQPFYLNNYFLSAVIGLISFFSIYAEIHSLLNAIFQYQVNFVWILALIVLLLLACVVSCSTVFIVYKKLSAEDYEWQWISFIGPFSIAFYIFGYSIYYFMKFTFFSGVSRFLNYFAYFSYTSIFSLTIGTICGFIGFTNSALFVRRIYKNVKAD</sequence>
<evidence type="ECO:0000313" key="9">
    <source>
        <dbReference type="Proteomes" id="UP000179807"/>
    </source>
</evidence>
<dbReference type="Proteomes" id="UP000179807">
    <property type="component" value="Unassembled WGS sequence"/>
</dbReference>
<dbReference type="Pfam" id="PF02990">
    <property type="entry name" value="EMP70"/>
    <property type="match status" value="1"/>
</dbReference>
<feature type="transmembrane region" description="Helical" evidence="7">
    <location>
        <begin position="501"/>
        <end position="522"/>
    </location>
</feature>
<feature type="transmembrane region" description="Helical" evidence="7">
    <location>
        <begin position="418"/>
        <end position="443"/>
    </location>
</feature>
<feature type="transmembrane region" description="Helical" evidence="7">
    <location>
        <begin position="285"/>
        <end position="304"/>
    </location>
</feature>
<evidence type="ECO:0000256" key="1">
    <source>
        <dbReference type="ARBA" id="ARBA00004141"/>
    </source>
</evidence>
<dbReference type="PANTHER" id="PTHR10766:SF41">
    <property type="entry name" value="TRANSMEMBRANE 9 SUPERFAMILY MEMBER 3"/>
    <property type="match status" value="1"/>
</dbReference>
<comment type="caution">
    <text evidence="8">The sequence shown here is derived from an EMBL/GenBank/DDBJ whole genome shotgun (WGS) entry which is preliminary data.</text>
</comment>
<evidence type="ECO:0000256" key="4">
    <source>
        <dbReference type="ARBA" id="ARBA00022729"/>
    </source>
</evidence>
<evidence type="ECO:0000256" key="6">
    <source>
        <dbReference type="ARBA" id="ARBA00023136"/>
    </source>
</evidence>
<evidence type="ECO:0000313" key="8">
    <source>
        <dbReference type="EMBL" id="OHS92784.1"/>
    </source>
</evidence>